<organism evidence="10 11">
    <name type="scientific">Drosophila gunungcola</name>
    <name type="common">fruit fly</name>
    <dbReference type="NCBI Taxonomy" id="103775"/>
    <lineage>
        <taxon>Eukaryota</taxon>
        <taxon>Metazoa</taxon>
        <taxon>Ecdysozoa</taxon>
        <taxon>Arthropoda</taxon>
        <taxon>Hexapoda</taxon>
        <taxon>Insecta</taxon>
        <taxon>Pterygota</taxon>
        <taxon>Neoptera</taxon>
        <taxon>Endopterygota</taxon>
        <taxon>Diptera</taxon>
        <taxon>Brachycera</taxon>
        <taxon>Muscomorpha</taxon>
        <taxon>Ephydroidea</taxon>
        <taxon>Drosophilidae</taxon>
        <taxon>Drosophila</taxon>
        <taxon>Sophophora</taxon>
    </lineage>
</organism>
<dbReference type="GO" id="GO:0006874">
    <property type="term" value="P:intracellular calcium ion homeostasis"/>
    <property type="evidence" value="ECO:0007669"/>
    <property type="project" value="TreeGrafter"/>
</dbReference>
<evidence type="ECO:0000256" key="8">
    <source>
        <dbReference type="SAM" id="Phobius"/>
    </source>
</evidence>
<feature type="transmembrane region" description="Helical" evidence="8">
    <location>
        <begin position="640"/>
        <end position="659"/>
    </location>
</feature>
<feature type="transmembrane region" description="Helical" evidence="8">
    <location>
        <begin position="805"/>
        <end position="827"/>
    </location>
</feature>
<keyword evidence="2" id="KW-0813">Transport</keyword>
<dbReference type="GO" id="GO:0016020">
    <property type="term" value="C:membrane"/>
    <property type="evidence" value="ECO:0007669"/>
    <property type="project" value="UniProtKB-SubCell"/>
</dbReference>
<dbReference type="GO" id="GO:0005432">
    <property type="term" value="F:calcium:sodium antiporter activity"/>
    <property type="evidence" value="ECO:0007669"/>
    <property type="project" value="TreeGrafter"/>
</dbReference>
<feature type="transmembrane region" description="Helical" evidence="8">
    <location>
        <begin position="82"/>
        <end position="103"/>
    </location>
</feature>
<comment type="subcellular location">
    <subcellularLocation>
        <location evidence="1">Membrane</location>
        <topology evidence="1">Multi-pass membrane protein</topology>
    </subcellularLocation>
</comment>
<feature type="transmembrane region" description="Helical" evidence="8">
    <location>
        <begin position="115"/>
        <end position="136"/>
    </location>
</feature>
<feature type="domain" description="Sodium/calcium exchanger membrane region" evidence="9">
    <location>
        <begin position="698"/>
        <end position="846"/>
    </location>
</feature>
<keyword evidence="3" id="KW-0050">Antiport</keyword>
<feature type="transmembrane region" description="Helical" evidence="8">
    <location>
        <begin position="598"/>
        <end position="619"/>
    </location>
</feature>
<keyword evidence="4" id="KW-0109">Calcium transport</keyword>
<dbReference type="Gene3D" id="1.20.1420.30">
    <property type="entry name" value="NCX, central ion-binding region"/>
    <property type="match status" value="2"/>
</dbReference>
<evidence type="ECO:0000256" key="5">
    <source>
        <dbReference type="ARBA" id="ARBA00022692"/>
    </source>
</evidence>
<dbReference type="AlphaFoldDB" id="A0A9P9YF01"/>
<dbReference type="PANTHER" id="PTHR12266:SF0">
    <property type="entry name" value="MITOCHONDRIAL SODIUM_CALCIUM EXCHANGER PROTEIN"/>
    <property type="match status" value="1"/>
</dbReference>
<dbReference type="InterPro" id="IPR044880">
    <property type="entry name" value="NCX_ion-bd_dom_sf"/>
</dbReference>
<feature type="transmembrane region" description="Helical" evidence="8">
    <location>
        <begin position="240"/>
        <end position="262"/>
    </location>
</feature>
<dbReference type="InterPro" id="IPR051359">
    <property type="entry name" value="CaCA_antiporter"/>
</dbReference>
<feature type="transmembrane region" description="Helical" evidence="8">
    <location>
        <begin position="326"/>
        <end position="347"/>
    </location>
</feature>
<keyword evidence="4" id="KW-0106">Calcium</keyword>
<evidence type="ECO:0000313" key="11">
    <source>
        <dbReference type="Proteomes" id="UP001059596"/>
    </source>
</evidence>
<evidence type="ECO:0000259" key="9">
    <source>
        <dbReference type="Pfam" id="PF01699"/>
    </source>
</evidence>
<keyword evidence="4" id="KW-0406">Ion transport</keyword>
<dbReference type="InterPro" id="IPR004837">
    <property type="entry name" value="NaCa_Exmemb"/>
</dbReference>
<reference evidence="10" key="1">
    <citation type="journal article" date="2023" name="Genome Biol. Evol.">
        <title>Long-read-based Genome Assembly of Drosophila gunungcola Reveals Fewer Chemosensory Genes in Flower-breeding Species.</title>
        <authorList>
            <person name="Negi A."/>
            <person name="Liao B.Y."/>
            <person name="Yeh S.D."/>
        </authorList>
    </citation>
    <scope>NUCLEOTIDE SEQUENCE</scope>
    <source>
        <strain evidence="10">Sukarami</strain>
    </source>
</reference>
<dbReference type="PANTHER" id="PTHR12266">
    <property type="entry name" value="NA+/CA2+ K+ INDEPENDENT EXCHANGER"/>
    <property type="match status" value="1"/>
</dbReference>
<feature type="transmembrane region" description="Helical" evidence="8">
    <location>
        <begin position="695"/>
        <end position="712"/>
    </location>
</feature>
<feature type="domain" description="Sodium/calcium exchanger membrane region" evidence="9">
    <location>
        <begin position="222"/>
        <end position="340"/>
    </location>
</feature>
<accession>A0A9P9YF01</accession>
<feature type="transmembrane region" description="Helical" evidence="8">
    <location>
        <begin position="761"/>
        <end position="784"/>
    </location>
</feature>
<evidence type="ECO:0000256" key="1">
    <source>
        <dbReference type="ARBA" id="ARBA00004141"/>
    </source>
</evidence>
<dbReference type="EMBL" id="JAMKOV010000031">
    <property type="protein sequence ID" value="KAI8035769.1"/>
    <property type="molecule type" value="Genomic_DNA"/>
</dbReference>
<feature type="transmembrane region" description="Helical" evidence="8">
    <location>
        <begin position="44"/>
        <end position="70"/>
    </location>
</feature>
<feature type="transmembrane region" description="Helical" evidence="8">
    <location>
        <begin position="441"/>
        <end position="465"/>
    </location>
</feature>
<feature type="transmembrane region" description="Helical" evidence="8">
    <location>
        <begin position="665"/>
        <end position="683"/>
    </location>
</feature>
<evidence type="ECO:0000256" key="6">
    <source>
        <dbReference type="ARBA" id="ARBA00022989"/>
    </source>
</evidence>
<feature type="transmembrane region" description="Helical" evidence="8">
    <location>
        <begin position="215"/>
        <end position="234"/>
    </location>
</feature>
<evidence type="ECO:0000256" key="2">
    <source>
        <dbReference type="ARBA" id="ARBA00022448"/>
    </source>
</evidence>
<protein>
    <recommendedName>
        <fullName evidence="9">Sodium/calcium exchanger membrane region domain-containing protein</fullName>
    </recommendedName>
</protein>
<name>A0A9P9YF01_9MUSC</name>
<evidence type="ECO:0000256" key="3">
    <source>
        <dbReference type="ARBA" id="ARBA00022449"/>
    </source>
</evidence>
<keyword evidence="5 8" id="KW-0812">Transmembrane</keyword>
<gene>
    <name evidence="10" type="ORF">M5D96_011519</name>
</gene>
<feature type="domain" description="Sodium/calcium exchanger membrane region" evidence="9">
    <location>
        <begin position="53"/>
        <end position="149"/>
    </location>
</feature>
<proteinExistence type="predicted"/>
<keyword evidence="6 8" id="KW-1133">Transmembrane helix</keyword>
<comment type="caution">
    <text evidence="10">The sequence shown here is derived from an EMBL/GenBank/DDBJ whole genome shotgun (WGS) entry which is preliminary data.</text>
</comment>
<evidence type="ECO:0000256" key="7">
    <source>
        <dbReference type="ARBA" id="ARBA00023136"/>
    </source>
</evidence>
<sequence>MDFHFSNRCEMARRIDHCRFITNFFNYFVMMYCAFKIDNKITEVVVMLLFGLIYCVFLCVLYLGINYYFLPTLKIAALRLRINEYMAGVLLVGVANSTPDLLVNLSPVRHESLTFNIAMANALTIICLSGGMVCFIRPFRMNGHRSFHAGFFVTPKLLIRHREVDVEANRTMLHNKANPKNLFLISEFIHSINPIDSEAWYLNGKWGRFIYIAKAPAFCMLTIFTVIIFCWICAWEMDALISIIGIVFDLSPSFMSITFNTVSAAMADFISYEHLAQHGYGKMAFGAVVGGSVFNMVLNVGIEFVMQKKVDSHGQVILFGNEGETIYIFLVLTITTTMWWCLTFNFLARRSAGISCRAVMRTPYSYRCKMATQADDCKRIINFFNYFRMMYCSIDIDNKTKEVLFMFLFVFMSVAFLWMMSFNIGTYPEIIANLMPVRADAPIFTIAVGNTLAIILLSGGTVCFLRPFKMNAHCTMRDLLFLLLGVEVLRFVMIKEGAVTIWESIELRREVDYLESISPPPEKELASKLRKLTIYEEEDDIRINDTTMYRRSRDSGRRFSDMTSTGYFVTPRPAERPETSLNPIDGEAWQLGGRCNRIYLIVRCPLVFVLLLFIPVVDYEKDKHGWSKLLNCTQIVTNPFVVITLVHSAVTSVYHTWYITLDFSISMWSPCLTIPLAIVIFLHSRTDVPPFYHQLYIVLTFFSSMVTIWITVTELEVLSEIVGIVFDLSETFMAVTFEAVSNATPDIIANSQLAMQGYGRMAFAAIIGGPVFAILISMSVAFMFNLRVREKGASLWVYGDQGENCYIFLVITIVTTLWWCVTFNFFARRSAGVFLWLIYFLFLIYAVCVEWDVVHEFSRDPYFEPI</sequence>
<dbReference type="Proteomes" id="UP001059596">
    <property type="component" value="Unassembled WGS sequence"/>
</dbReference>
<keyword evidence="11" id="KW-1185">Reference proteome</keyword>
<keyword evidence="7 8" id="KW-0472">Membrane</keyword>
<dbReference type="Pfam" id="PF01699">
    <property type="entry name" value="Na_Ca_ex"/>
    <property type="match status" value="3"/>
</dbReference>
<feature type="transmembrane region" description="Helical" evidence="8">
    <location>
        <begin position="20"/>
        <end position="38"/>
    </location>
</feature>
<feature type="transmembrane region" description="Helical" evidence="8">
    <location>
        <begin position="403"/>
        <end position="421"/>
    </location>
</feature>
<feature type="transmembrane region" description="Helical" evidence="8">
    <location>
        <begin position="833"/>
        <end position="854"/>
    </location>
</feature>
<evidence type="ECO:0000313" key="10">
    <source>
        <dbReference type="EMBL" id="KAI8035769.1"/>
    </source>
</evidence>
<feature type="transmembrane region" description="Helical" evidence="8">
    <location>
        <begin position="283"/>
        <end position="306"/>
    </location>
</feature>
<evidence type="ECO:0000256" key="4">
    <source>
        <dbReference type="ARBA" id="ARBA00022568"/>
    </source>
</evidence>